<dbReference type="PANTHER" id="PTHR35990">
    <property type="entry name" value="GAG1AT PROTEIN"/>
    <property type="match status" value="1"/>
</dbReference>
<keyword evidence="2" id="KW-1133">Transmembrane helix</keyword>
<evidence type="ECO:0000256" key="2">
    <source>
        <dbReference type="SAM" id="Phobius"/>
    </source>
</evidence>
<keyword evidence="2" id="KW-0812">Transmembrane</keyword>
<gene>
    <name evidence="3" type="ORF">KC19_2G077100</name>
</gene>
<protein>
    <recommendedName>
        <fullName evidence="5">Transmembrane protein</fullName>
    </recommendedName>
</protein>
<feature type="region of interest" description="Disordered" evidence="1">
    <location>
        <begin position="1"/>
        <end position="50"/>
    </location>
</feature>
<keyword evidence="4" id="KW-1185">Reference proteome</keyword>
<feature type="transmembrane region" description="Helical" evidence="2">
    <location>
        <begin position="66"/>
        <end position="84"/>
    </location>
</feature>
<organism evidence="3 4">
    <name type="scientific">Ceratodon purpureus</name>
    <name type="common">Fire moss</name>
    <name type="synonym">Dicranum purpureum</name>
    <dbReference type="NCBI Taxonomy" id="3225"/>
    <lineage>
        <taxon>Eukaryota</taxon>
        <taxon>Viridiplantae</taxon>
        <taxon>Streptophyta</taxon>
        <taxon>Embryophyta</taxon>
        <taxon>Bryophyta</taxon>
        <taxon>Bryophytina</taxon>
        <taxon>Bryopsida</taxon>
        <taxon>Dicranidae</taxon>
        <taxon>Pseudoditrichales</taxon>
        <taxon>Ditrichaceae</taxon>
        <taxon>Ceratodon</taxon>
    </lineage>
</organism>
<name>A0A8T0IT57_CERPU</name>
<evidence type="ECO:0000256" key="1">
    <source>
        <dbReference type="SAM" id="MobiDB-lite"/>
    </source>
</evidence>
<evidence type="ECO:0000313" key="4">
    <source>
        <dbReference type="Proteomes" id="UP000822688"/>
    </source>
</evidence>
<dbReference type="Proteomes" id="UP000822688">
    <property type="component" value="Chromosome 2"/>
</dbReference>
<comment type="caution">
    <text evidence="3">The sequence shown here is derived from an EMBL/GenBank/DDBJ whole genome shotgun (WGS) entry which is preliminary data.</text>
</comment>
<accession>A0A8T0IT57</accession>
<evidence type="ECO:0008006" key="5">
    <source>
        <dbReference type="Google" id="ProtNLM"/>
    </source>
</evidence>
<dbReference type="PANTHER" id="PTHR35990:SF1">
    <property type="entry name" value="GAG1AT PROTEIN"/>
    <property type="match status" value="1"/>
</dbReference>
<sequence>MSGPVEGKGAAGAGAGAGGSGSRPGPPQGEAPFVPEAASPAERAAGWKNPPSRMQLMLWSGSKRHVFVGMVGISVLACIPWLMLTSGKKHDSHADYMDRAEGARRARLSNASAAVAPPTSS</sequence>
<feature type="compositionally biased region" description="Gly residues" evidence="1">
    <location>
        <begin position="9"/>
        <end position="22"/>
    </location>
</feature>
<evidence type="ECO:0000313" key="3">
    <source>
        <dbReference type="EMBL" id="KAG0586265.1"/>
    </source>
</evidence>
<dbReference type="AlphaFoldDB" id="A0A8T0IT57"/>
<proteinExistence type="predicted"/>
<reference evidence="3" key="1">
    <citation type="submission" date="2020-06" db="EMBL/GenBank/DDBJ databases">
        <title>WGS assembly of Ceratodon purpureus strain R40.</title>
        <authorList>
            <person name="Carey S.B."/>
            <person name="Jenkins J."/>
            <person name="Shu S."/>
            <person name="Lovell J.T."/>
            <person name="Sreedasyam A."/>
            <person name="Maumus F."/>
            <person name="Tiley G.P."/>
            <person name="Fernandez-Pozo N."/>
            <person name="Barry K."/>
            <person name="Chen C."/>
            <person name="Wang M."/>
            <person name="Lipzen A."/>
            <person name="Daum C."/>
            <person name="Saski C.A."/>
            <person name="Payton A.C."/>
            <person name="Mcbreen J.C."/>
            <person name="Conrad R.E."/>
            <person name="Kollar L.M."/>
            <person name="Olsson S."/>
            <person name="Huttunen S."/>
            <person name="Landis J.B."/>
            <person name="Wickett N.J."/>
            <person name="Johnson M.G."/>
            <person name="Rensing S.A."/>
            <person name="Grimwood J."/>
            <person name="Schmutz J."/>
            <person name="Mcdaniel S.F."/>
        </authorList>
    </citation>
    <scope>NUCLEOTIDE SEQUENCE</scope>
    <source>
        <strain evidence="3">R40</strain>
    </source>
</reference>
<dbReference type="EMBL" id="CM026422">
    <property type="protein sequence ID" value="KAG0586265.1"/>
    <property type="molecule type" value="Genomic_DNA"/>
</dbReference>
<keyword evidence="2" id="KW-0472">Membrane</keyword>